<dbReference type="EMBL" id="GL377305">
    <property type="protein sequence ID" value="EFI98403.1"/>
    <property type="molecule type" value="Genomic_DNA"/>
</dbReference>
<reference evidence="1 2" key="1">
    <citation type="journal article" date="2010" name="Nat. Biotechnol.">
        <title>Genome sequence of the model mushroom Schizophyllum commune.</title>
        <authorList>
            <person name="Ohm R.A."/>
            <person name="de Jong J.F."/>
            <person name="Lugones L.G."/>
            <person name="Aerts A."/>
            <person name="Kothe E."/>
            <person name="Stajich J.E."/>
            <person name="de Vries R.P."/>
            <person name="Record E."/>
            <person name="Levasseur A."/>
            <person name="Baker S.E."/>
            <person name="Bartholomew K.A."/>
            <person name="Coutinho P.M."/>
            <person name="Erdmann S."/>
            <person name="Fowler T.J."/>
            <person name="Gathman A.C."/>
            <person name="Lombard V."/>
            <person name="Henrissat B."/>
            <person name="Knabe N."/>
            <person name="Kuees U."/>
            <person name="Lilly W.W."/>
            <person name="Lindquist E."/>
            <person name="Lucas S."/>
            <person name="Magnuson J.K."/>
            <person name="Piumi F."/>
            <person name="Raudaskoski M."/>
            <person name="Salamov A."/>
            <person name="Schmutz J."/>
            <person name="Schwarze F.W.M.R."/>
            <person name="vanKuyk P.A."/>
            <person name="Horton J.S."/>
            <person name="Grigoriev I.V."/>
            <person name="Woesten H.A.B."/>
        </authorList>
    </citation>
    <scope>NUCLEOTIDE SEQUENCE [LARGE SCALE GENOMIC DNA]</scope>
    <source>
        <strain evidence="2">H4-8 / FGSC 9210</strain>
    </source>
</reference>
<evidence type="ECO:0000313" key="2">
    <source>
        <dbReference type="Proteomes" id="UP000007431"/>
    </source>
</evidence>
<proteinExistence type="predicted"/>
<sequence length="290" mass="31711">MLSLSAEMEAAIVAACREHQVQHGRRRAGYVVVNQYFVQYGEPAVLAHSVKMRLFLASSEPRPDKPRIPQLIHRFDNGQGTAYVVLEHVKLAKSPADLDKRIAAVVTWLSGLQIPPGHKLGPLGGGLIRHAFFDGQEAPLPFESVEALERYVEKGRTKLYKHGQGVDPISLRDERLLCTQADLDKSHFGVDEAGRTVLMGLRSISFVPETFVRHTLVNAKLATLADCLGLSGESDMKAMAAIAHVLGMTADPSLGLDNQGKTAKRDDGYCFRPCLELSVDLLFISSIGNT</sequence>
<dbReference type="AlphaFoldDB" id="D8Q0V4"/>
<organism evidence="2">
    <name type="scientific">Schizophyllum commune (strain H4-8 / FGSC 9210)</name>
    <name type="common">Split gill fungus</name>
    <dbReference type="NCBI Taxonomy" id="578458"/>
    <lineage>
        <taxon>Eukaryota</taxon>
        <taxon>Fungi</taxon>
        <taxon>Dikarya</taxon>
        <taxon>Basidiomycota</taxon>
        <taxon>Agaricomycotina</taxon>
        <taxon>Agaricomycetes</taxon>
        <taxon>Agaricomycetidae</taxon>
        <taxon>Agaricales</taxon>
        <taxon>Schizophyllaceae</taxon>
        <taxon>Schizophyllum</taxon>
    </lineage>
</organism>
<gene>
    <name evidence="1" type="ORF">SCHCODRAFT_234179</name>
</gene>
<dbReference type="HOGENOM" id="CLU_084529_0_0_1"/>
<name>D8Q0V4_SCHCM</name>
<dbReference type="Proteomes" id="UP000007431">
    <property type="component" value="Unassembled WGS sequence"/>
</dbReference>
<dbReference type="eggNOG" id="ENOG502SUQ7">
    <property type="taxonomic scope" value="Eukaryota"/>
</dbReference>
<dbReference type="STRING" id="578458.D8Q0V4"/>
<accession>D8Q0V4</accession>
<protein>
    <recommendedName>
        <fullName evidence="3">Aminoglycoside phosphotransferase domain-containing protein</fullName>
    </recommendedName>
</protein>
<evidence type="ECO:0000313" key="1">
    <source>
        <dbReference type="EMBL" id="EFI98403.1"/>
    </source>
</evidence>
<keyword evidence="2" id="KW-1185">Reference proteome</keyword>
<evidence type="ECO:0008006" key="3">
    <source>
        <dbReference type="Google" id="ProtNLM"/>
    </source>
</evidence>
<dbReference type="OMA" id="HHELFGE"/>
<dbReference type="InParanoid" id="D8Q0V4"/>
<dbReference type="VEuPathDB" id="FungiDB:SCHCODRAFT_02618732"/>